<dbReference type="InterPro" id="IPR035892">
    <property type="entry name" value="C2_domain_sf"/>
</dbReference>
<evidence type="ECO:0000313" key="4">
    <source>
        <dbReference type="EMBL" id="KAA8516048.1"/>
    </source>
</evidence>
<dbReference type="EMBL" id="CM018052">
    <property type="protein sequence ID" value="KAA8516048.1"/>
    <property type="molecule type" value="Genomic_DNA"/>
</dbReference>
<evidence type="ECO:0000256" key="1">
    <source>
        <dbReference type="ARBA" id="ARBA00022737"/>
    </source>
</evidence>
<evidence type="ECO:0000256" key="2">
    <source>
        <dbReference type="PROSITE-ProRule" id="PRU00708"/>
    </source>
</evidence>
<name>A0A5J4ZEV7_9ASTE</name>
<dbReference type="FunFam" id="1.25.40.10:FF:000031">
    <property type="entry name" value="Pentatricopeptide repeat-containing protein mitochondrial"/>
    <property type="match status" value="1"/>
</dbReference>
<keyword evidence="1" id="KW-0677">Repeat</keyword>
<dbReference type="GO" id="GO:0009451">
    <property type="term" value="P:RNA modification"/>
    <property type="evidence" value="ECO:0007669"/>
    <property type="project" value="InterPro"/>
</dbReference>
<dbReference type="InterPro" id="IPR046960">
    <property type="entry name" value="PPR_At4g14850-like_plant"/>
</dbReference>
<gene>
    <name evidence="4" type="ORF">F0562_019227</name>
</gene>
<dbReference type="FunFam" id="1.25.40.10:FF:000351">
    <property type="entry name" value="Pentatricopeptide repeat-containing protein"/>
    <property type="match status" value="1"/>
</dbReference>
<dbReference type="Gene3D" id="1.25.40.10">
    <property type="entry name" value="Tetratricopeptide repeat domain"/>
    <property type="match status" value="3"/>
</dbReference>
<dbReference type="FunFam" id="1.25.40.10:FF:000090">
    <property type="entry name" value="Pentatricopeptide repeat-containing protein, chloroplastic"/>
    <property type="match status" value="1"/>
</dbReference>
<reference evidence="4 5" key="1">
    <citation type="submission" date="2019-09" db="EMBL/GenBank/DDBJ databases">
        <title>A chromosome-level genome assembly of the Chinese tupelo Nyssa sinensis.</title>
        <authorList>
            <person name="Yang X."/>
            <person name="Kang M."/>
            <person name="Yang Y."/>
            <person name="Xiong H."/>
            <person name="Wang M."/>
            <person name="Zhang Z."/>
            <person name="Wang Z."/>
            <person name="Wu H."/>
            <person name="Ma T."/>
            <person name="Liu J."/>
            <person name="Xi Z."/>
        </authorList>
    </citation>
    <scope>NUCLEOTIDE SEQUENCE [LARGE SCALE GENOMIC DNA]</scope>
    <source>
        <strain evidence="4">J267</strain>
        <tissue evidence="4">Leaf</tissue>
    </source>
</reference>
<dbReference type="Pfam" id="PF01535">
    <property type="entry name" value="PPR"/>
    <property type="match status" value="7"/>
</dbReference>
<feature type="repeat" description="PPR" evidence="2">
    <location>
        <begin position="28"/>
        <end position="62"/>
    </location>
</feature>
<dbReference type="InterPro" id="IPR000008">
    <property type="entry name" value="C2_dom"/>
</dbReference>
<feature type="repeat" description="PPR" evidence="2">
    <location>
        <begin position="229"/>
        <end position="263"/>
    </location>
</feature>
<dbReference type="InterPro" id="IPR011990">
    <property type="entry name" value="TPR-like_helical_dom_sf"/>
</dbReference>
<dbReference type="GO" id="GO:0003729">
    <property type="term" value="F:mRNA binding"/>
    <property type="evidence" value="ECO:0007669"/>
    <property type="project" value="UniProtKB-ARBA"/>
</dbReference>
<feature type="repeat" description="PPR" evidence="2">
    <location>
        <begin position="330"/>
        <end position="364"/>
    </location>
</feature>
<dbReference type="FunFam" id="1.25.40.10:FF:000073">
    <property type="entry name" value="Pentatricopeptide repeat-containing protein chloroplastic"/>
    <property type="match status" value="1"/>
</dbReference>
<dbReference type="AlphaFoldDB" id="A0A5J4ZEV7"/>
<dbReference type="SUPFAM" id="SSF49562">
    <property type="entry name" value="C2 domain (Calcium/lipid-binding domain, CaLB)"/>
    <property type="match status" value="1"/>
</dbReference>
<organism evidence="4 5">
    <name type="scientific">Nyssa sinensis</name>
    <dbReference type="NCBI Taxonomy" id="561372"/>
    <lineage>
        <taxon>Eukaryota</taxon>
        <taxon>Viridiplantae</taxon>
        <taxon>Streptophyta</taxon>
        <taxon>Embryophyta</taxon>
        <taxon>Tracheophyta</taxon>
        <taxon>Spermatophyta</taxon>
        <taxon>Magnoliopsida</taxon>
        <taxon>eudicotyledons</taxon>
        <taxon>Gunneridae</taxon>
        <taxon>Pentapetalae</taxon>
        <taxon>asterids</taxon>
        <taxon>Cornales</taxon>
        <taxon>Nyssaceae</taxon>
        <taxon>Nyssa</taxon>
    </lineage>
</organism>
<evidence type="ECO:0000313" key="5">
    <source>
        <dbReference type="Proteomes" id="UP000325577"/>
    </source>
</evidence>
<dbReference type="OrthoDB" id="742671at2759"/>
<keyword evidence="5" id="KW-1185">Reference proteome</keyword>
<protein>
    <recommendedName>
        <fullName evidence="3">C2 domain-containing protein</fullName>
    </recommendedName>
</protein>
<feature type="repeat" description="PPR" evidence="2">
    <location>
        <begin position="431"/>
        <end position="465"/>
    </location>
</feature>
<dbReference type="PROSITE" id="PS51375">
    <property type="entry name" value="PPR"/>
    <property type="match status" value="5"/>
</dbReference>
<dbReference type="Gene3D" id="2.60.40.150">
    <property type="entry name" value="C2 domain"/>
    <property type="match status" value="1"/>
</dbReference>
<evidence type="ECO:0000259" key="3">
    <source>
        <dbReference type="Pfam" id="PF00168"/>
    </source>
</evidence>
<dbReference type="NCBIfam" id="TIGR00756">
    <property type="entry name" value="PPR"/>
    <property type="match status" value="4"/>
</dbReference>
<dbReference type="Pfam" id="PF00168">
    <property type="entry name" value="C2"/>
    <property type="match status" value="1"/>
</dbReference>
<feature type="domain" description="C2" evidence="3">
    <location>
        <begin position="582"/>
        <end position="657"/>
    </location>
</feature>
<dbReference type="SUPFAM" id="SSF48452">
    <property type="entry name" value="TPR-like"/>
    <property type="match status" value="1"/>
</dbReference>
<dbReference type="PANTHER" id="PTHR47926">
    <property type="entry name" value="PENTATRICOPEPTIDE REPEAT-CONTAINING PROTEIN"/>
    <property type="match status" value="1"/>
</dbReference>
<sequence length="756" mass="85647">MYCLSHSILWKNRPYFEDPVEVFGENDNIILWTSKISGLVRRSKPEEAIGLFKMMLMNEQRPNYVTALSVMQAVAALGWENMMMEIHGLVIKMGFESEVSVVTALLGTYSLRDMPKAWKVFYQMPNKDVVLWSAMVASCVKNGQYIEAFEIFREMQFYGVQPNHVSVVSILPACANLAAFSFGKQIHGFSIKKLPHSLTNVQNSLVDMYAKCGNLEASIRVFKGIERKDLISWRTMIHGCIENECPKIALNVFSQMRSCFFEPDDTIIRDAIGASSQAENLKFGVGFHSYMLKSGFMAFVSIVTALLQMYAKLGEVMSARILFNQLHDKDLIAWSAMISAYAQSGHPSDALHTFREMQSTNERPNEITFVSLLQACSSLGAQELGESIHAHVTKAGYSPNGFLTSALIDLYCKFGRIRQGKALFDEIPVKDLICWSSMINGYGINGFGNEALEAFSKMLNCGIKPNDIVFISVLSACSHCGLDYEGWNWFYAMEEIYSITPKLAHCACMVDLLSRQGNIEAALEFVNKMPIEPDKRIWGALLAGCRFTHGSIEIAELVAEQLIGLDPQNTSYYVILSNLYAEQGKPMYYVIIECGNQVCRSKTSAGHHHEIRWNQKFSFEFPLSEWDKLTHLKFRILDEEYFTDGGFVGETIIYIEGIIVEANDNGYIKLRPVPYNVVLEDDTYQGELKIGLKFITNKDAPHTETRVYVAEEKEPRQSICRTIRNLWKIPWWRRELFQTVFSLASTAPIQILLLKV</sequence>
<dbReference type="Proteomes" id="UP000325577">
    <property type="component" value="Linkage Group LG9"/>
</dbReference>
<feature type="repeat" description="PPR" evidence="2">
    <location>
        <begin position="128"/>
        <end position="162"/>
    </location>
</feature>
<dbReference type="Pfam" id="PF13041">
    <property type="entry name" value="PPR_2"/>
    <property type="match status" value="2"/>
</dbReference>
<accession>A0A5J4ZEV7</accession>
<dbReference type="InterPro" id="IPR002885">
    <property type="entry name" value="PPR_rpt"/>
</dbReference>
<proteinExistence type="predicted"/>
<dbReference type="PANTHER" id="PTHR47926:SF414">
    <property type="entry name" value="PENTATRICOPEPTIDE REPEAT-CONTAINING PROTEIN DOT4, CHLOROPLASTIC-LIKE"/>
    <property type="match status" value="1"/>
</dbReference>